<sequence>MVTVDTPGHSWDPASPPHLGSDDAASSVKVSRPGRSLWARDGPPPGARDAPGGEGAAELPPLDRWLCRGALLGAAAPSALATALSSDPACAPVASDQALAAEEAGLQAELAAASAEVRSLAATAAAAEAQERHAEAAAAAARAHADPGADPSTPDPDQNEAFRTPVKRAKHG</sequence>
<accession>A0AAW1RUU3</accession>
<dbReference type="AlphaFoldDB" id="A0AAW1RUU3"/>
<dbReference type="EMBL" id="JALJOU010000021">
    <property type="protein sequence ID" value="KAK9837489.1"/>
    <property type="molecule type" value="Genomic_DNA"/>
</dbReference>
<name>A0AAW1RUU3_9CHLO</name>
<dbReference type="Proteomes" id="UP001445335">
    <property type="component" value="Unassembled WGS sequence"/>
</dbReference>
<feature type="region of interest" description="Disordered" evidence="1">
    <location>
        <begin position="1"/>
        <end position="57"/>
    </location>
</feature>
<organism evidence="2 3">
    <name type="scientific">Elliptochloris bilobata</name>
    <dbReference type="NCBI Taxonomy" id="381761"/>
    <lineage>
        <taxon>Eukaryota</taxon>
        <taxon>Viridiplantae</taxon>
        <taxon>Chlorophyta</taxon>
        <taxon>core chlorophytes</taxon>
        <taxon>Trebouxiophyceae</taxon>
        <taxon>Trebouxiophyceae incertae sedis</taxon>
        <taxon>Elliptochloris clade</taxon>
        <taxon>Elliptochloris</taxon>
    </lineage>
</organism>
<gene>
    <name evidence="2" type="ORF">WJX81_006383</name>
</gene>
<evidence type="ECO:0000313" key="3">
    <source>
        <dbReference type="Proteomes" id="UP001445335"/>
    </source>
</evidence>
<feature type="region of interest" description="Disordered" evidence="1">
    <location>
        <begin position="131"/>
        <end position="172"/>
    </location>
</feature>
<evidence type="ECO:0000313" key="2">
    <source>
        <dbReference type="EMBL" id="KAK9837489.1"/>
    </source>
</evidence>
<protein>
    <submittedName>
        <fullName evidence="2">Uncharacterized protein</fullName>
    </submittedName>
</protein>
<reference evidence="2 3" key="1">
    <citation type="journal article" date="2024" name="Nat. Commun.">
        <title>Phylogenomics reveals the evolutionary origins of lichenization in chlorophyte algae.</title>
        <authorList>
            <person name="Puginier C."/>
            <person name="Libourel C."/>
            <person name="Otte J."/>
            <person name="Skaloud P."/>
            <person name="Haon M."/>
            <person name="Grisel S."/>
            <person name="Petersen M."/>
            <person name="Berrin J.G."/>
            <person name="Delaux P.M."/>
            <person name="Dal Grande F."/>
            <person name="Keller J."/>
        </authorList>
    </citation>
    <scope>NUCLEOTIDE SEQUENCE [LARGE SCALE GENOMIC DNA]</scope>
    <source>
        <strain evidence="2 3">SAG 245.80</strain>
    </source>
</reference>
<comment type="caution">
    <text evidence="2">The sequence shown here is derived from an EMBL/GenBank/DDBJ whole genome shotgun (WGS) entry which is preliminary data.</text>
</comment>
<proteinExistence type="predicted"/>
<keyword evidence="3" id="KW-1185">Reference proteome</keyword>
<evidence type="ECO:0000256" key="1">
    <source>
        <dbReference type="SAM" id="MobiDB-lite"/>
    </source>
</evidence>